<accession>A0ABQ0KXV3</accession>
<gene>
    <name evidence="2" type="ORF">MCHLO_01451</name>
</gene>
<evidence type="ECO:0000256" key="1">
    <source>
        <dbReference type="SAM" id="MobiDB-lite"/>
    </source>
</evidence>
<evidence type="ECO:0000313" key="2">
    <source>
        <dbReference type="EMBL" id="GAT43783.1"/>
    </source>
</evidence>
<dbReference type="Proteomes" id="UP000815677">
    <property type="component" value="Unassembled WGS sequence"/>
</dbReference>
<evidence type="ECO:0000313" key="3">
    <source>
        <dbReference type="Proteomes" id="UP000815677"/>
    </source>
</evidence>
<keyword evidence="3" id="KW-1185">Reference proteome</keyword>
<feature type="region of interest" description="Disordered" evidence="1">
    <location>
        <begin position="1"/>
        <end position="20"/>
    </location>
</feature>
<sequence length="305" mass="34370">MSSRRKGVARARLSAQGGRHCPQCSDFIPRNMAQHKTICAINLANRRAVLQLEVDRRRHGHAGTPARLDSPTRSVGANPSESPVIDFDAGGPPDMDIDPPEPSGTPTVPLPPRFIYVVHHPHAEKFPKFIPLEGPGTQPTPDDLLWDGKDRPWAPFQNLGDFKFASRCVLRRMPNKQIDEDLKEMHDGTYASDCFVSFKNHRDLRKSLEAARVGGVPFRQSTFHIDFDGQRFGKRYLVDIEFRDTWDVVKGWVTNDTLASVSTWFSQRRYLCLNGEIDLSIPLVDEPCTGDDWWKADDSLPSPDA</sequence>
<organism evidence="2 3">
    <name type="scientific">Mycena chlorophos</name>
    <name type="common">Agaric fungus</name>
    <name type="synonym">Agaricus chlorophos</name>
    <dbReference type="NCBI Taxonomy" id="658473"/>
    <lineage>
        <taxon>Eukaryota</taxon>
        <taxon>Fungi</taxon>
        <taxon>Dikarya</taxon>
        <taxon>Basidiomycota</taxon>
        <taxon>Agaricomycotina</taxon>
        <taxon>Agaricomycetes</taxon>
        <taxon>Agaricomycetidae</taxon>
        <taxon>Agaricales</taxon>
        <taxon>Marasmiineae</taxon>
        <taxon>Mycenaceae</taxon>
        <taxon>Mycena</taxon>
    </lineage>
</organism>
<reference evidence="2" key="1">
    <citation type="submission" date="2014-09" db="EMBL/GenBank/DDBJ databases">
        <title>Genome sequence of the luminous mushroom Mycena chlorophos for searching fungal bioluminescence genes.</title>
        <authorList>
            <person name="Tanaka Y."/>
            <person name="Kasuga D."/>
            <person name="Oba Y."/>
            <person name="Hase S."/>
            <person name="Sato K."/>
            <person name="Oba Y."/>
            <person name="Sakakibara Y."/>
        </authorList>
    </citation>
    <scope>NUCLEOTIDE SEQUENCE</scope>
</reference>
<dbReference type="EMBL" id="DF839285">
    <property type="protein sequence ID" value="GAT43783.1"/>
    <property type="molecule type" value="Genomic_DNA"/>
</dbReference>
<proteinExistence type="predicted"/>
<name>A0ABQ0KXV3_MYCCL</name>
<feature type="compositionally biased region" description="Polar residues" evidence="1">
    <location>
        <begin position="71"/>
        <end position="81"/>
    </location>
</feature>
<protein>
    <submittedName>
        <fullName evidence="2">Uncharacterized protein</fullName>
    </submittedName>
</protein>
<feature type="non-terminal residue" evidence="2">
    <location>
        <position position="305"/>
    </location>
</feature>
<feature type="region of interest" description="Disordered" evidence="1">
    <location>
        <begin position="56"/>
        <end position="105"/>
    </location>
</feature>